<keyword evidence="4" id="KW-1185">Reference proteome</keyword>
<dbReference type="AlphaFoldDB" id="A0A0R0E7M6"/>
<dbReference type="EnsemblPlants" id="KRG90012">
    <property type="protein sequence ID" value="KRG90012"/>
    <property type="gene ID" value="GLYMA_20G061400"/>
</dbReference>
<sequence length="77" mass="8782">MPSTQQGRHKLDSRASVFLGYKHGVQGYILLDISSREIFLSRNAIFCGESFPFIQHHLTVTSSNNKPITLFPFWISI</sequence>
<dbReference type="Gramene" id="KRG90012">
    <property type="protein sequence ID" value="KRG90012"/>
    <property type="gene ID" value="GLYMA_20G061400"/>
</dbReference>
<dbReference type="InterPro" id="IPR057670">
    <property type="entry name" value="SH3_retrovirus"/>
</dbReference>
<dbReference type="InParanoid" id="A0A0R0E7M6"/>
<proteinExistence type="predicted"/>
<reference evidence="2" key="3">
    <citation type="submission" date="2018-07" db="EMBL/GenBank/DDBJ databases">
        <title>WGS assembly of Glycine max.</title>
        <authorList>
            <person name="Schmutz J."/>
            <person name="Cannon S."/>
            <person name="Schlueter J."/>
            <person name="Ma J."/>
            <person name="Mitros T."/>
            <person name="Nelson W."/>
            <person name="Hyten D."/>
            <person name="Song Q."/>
            <person name="Thelen J."/>
            <person name="Cheng J."/>
            <person name="Xu D."/>
            <person name="Hellsten U."/>
            <person name="May G."/>
            <person name="Yu Y."/>
            <person name="Sakurai T."/>
            <person name="Umezawa T."/>
            <person name="Bhattacharyya M."/>
            <person name="Sandhu D."/>
            <person name="Valliyodan B."/>
            <person name="Lindquist E."/>
            <person name="Peto M."/>
            <person name="Grant D."/>
            <person name="Shu S."/>
            <person name="Goodstein D."/>
            <person name="Barry K."/>
            <person name="Futrell-Griggs M."/>
            <person name="Abernathy B."/>
            <person name="Du J."/>
            <person name="Tian Z."/>
            <person name="Zhu L."/>
            <person name="Gill N."/>
            <person name="Joshi T."/>
            <person name="Libault M."/>
            <person name="Sethuraman A."/>
            <person name="Zhang X."/>
            <person name="Shinozaki K."/>
            <person name="Nguyen H."/>
            <person name="Wing R."/>
            <person name="Cregan P."/>
            <person name="Specht J."/>
            <person name="Grimwood J."/>
            <person name="Rokhsar D."/>
            <person name="Stacey G."/>
            <person name="Shoemaker R."/>
            <person name="Jackson S."/>
        </authorList>
    </citation>
    <scope>NUCLEOTIDE SEQUENCE</scope>
    <source>
        <tissue evidence="2">Callus</tissue>
    </source>
</reference>
<dbReference type="Proteomes" id="UP000008827">
    <property type="component" value="Chromosome 20"/>
</dbReference>
<name>A0A0R0E7M6_SOYBN</name>
<dbReference type="EMBL" id="CM000853">
    <property type="protein sequence ID" value="KRG90012.1"/>
    <property type="molecule type" value="Genomic_DNA"/>
</dbReference>
<evidence type="ECO:0000313" key="3">
    <source>
        <dbReference type="EnsemblPlants" id="KRG90012"/>
    </source>
</evidence>
<accession>A0A0R0E7M6</accession>
<reference evidence="2 3" key="1">
    <citation type="journal article" date="2010" name="Nature">
        <title>Genome sequence of the palaeopolyploid soybean.</title>
        <authorList>
            <person name="Schmutz J."/>
            <person name="Cannon S.B."/>
            <person name="Schlueter J."/>
            <person name="Ma J."/>
            <person name="Mitros T."/>
            <person name="Nelson W."/>
            <person name="Hyten D.L."/>
            <person name="Song Q."/>
            <person name="Thelen J.J."/>
            <person name="Cheng J."/>
            <person name="Xu D."/>
            <person name="Hellsten U."/>
            <person name="May G.D."/>
            <person name="Yu Y."/>
            <person name="Sakurai T."/>
            <person name="Umezawa T."/>
            <person name="Bhattacharyya M.K."/>
            <person name="Sandhu D."/>
            <person name="Valliyodan B."/>
            <person name="Lindquist E."/>
            <person name="Peto M."/>
            <person name="Grant D."/>
            <person name="Shu S."/>
            <person name="Goodstein D."/>
            <person name="Barry K."/>
            <person name="Futrell-Griggs M."/>
            <person name="Abernathy B."/>
            <person name="Du J."/>
            <person name="Tian Z."/>
            <person name="Zhu L."/>
            <person name="Gill N."/>
            <person name="Joshi T."/>
            <person name="Libault M."/>
            <person name="Sethuraman A."/>
            <person name="Zhang X.-C."/>
            <person name="Shinozaki K."/>
            <person name="Nguyen H.T."/>
            <person name="Wing R.A."/>
            <person name="Cregan P."/>
            <person name="Specht J."/>
            <person name="Grimwood J."/>
            <person name="Rokhsar D."/>
            <person name="Stacey G."/>
            <person name="Shoemaker R.C."/>
            <person name="Jackson S.A."/>
        </authorList>
    </citation>
    <scope>NUCLEOTIDE SEQUENCE</scope>
    <source>
        <strain evidence="3">cv. Williams 82</strain>
        <tissue evidence="2">Callus</tissue>
    </source>
</reference>
<gene>
    <name evidence="2" type="ORF">GLYMA_20G061400</name>
</gene>
<reference evidence="3" key="2">
    <citation type="submission" date="2018-02" db="UniProtKB">
        <authorList>
            <consortium name="EnsemblPlants"/>
        </authorList>
    </citation>
    <scope>IDENTIFICATION</scope>
    <source>
        <strain evidence="3">Williams 82</strain>
    </source>
</reference>
<evidence type="ECO:0000259" key="1">
    <source>
        <dbReference type="Pfam" id="PF25597"/>
    </source>
</evidence>
<evidence type="ECO:0000313" key="2">
    <source>
        <dbReference type="EMBL" id="KRG90012.1"/>
    </source>
</evidence>
<evidence type="ECO:0000313" key="4">
    <source>
        <dbReference type="Proteomes" id="UP000008827"/>
    </source>
</evidence>
<organism evidence="2">
    <name type="scientific">Glycine max</name>
    <name type="common">Soybean</name>
    <name type="synonym">Glycine hispida</name>
    <dbReference type="NCBI Taxonomy" id="3847"/>
    <lineage>
        <taxon>Eukaryota</taxon>
        <taxon>Viridiplantae</taxon>
        <taxon>Streptophyta</taxon>
        <taxon>Embryophyta</taxon>
        <taxon>Tracheophyta</taxon>
        <taxon>Spermatophyta</taxon>
        <taxon>Magnoliopsida</taxon>
        <taxon>eudicotyledons</taxon>
        <taxon>Gunneridae</taxon>
        <taxon>Pentapetalae</taxon>
        <taxon>rosids</taxon>
        <taxon>fabids</taxon>
        <taxon>Fabales</taxon>
        <taxon>Fabaceae</taxon>
        <taxon>Papilionoideae</taxon>
        <taxon>50 kb inversion clade</taxon>
        <taxon>NPAAA clade</taxon>
        <taxon>indigoferoid/millettioid clade</taxon>
        <taxon>Phaseoleae</taxon>
        <taxon>Glycine</taxon>
        <taxon>Glycine subgen. Soja</taxon>
    </lineage>
</organism>
<protein>
    <recommendedName>
        <fullName evidence="1">Retroviral polymerase SH3-like domain-containing protein</fullName>
    </recommendedName>
</protein>
<dbReference type="Pfam" id="PF25597">
    <property type="entry name" value="SH3_retrovirus"/>
    <property type="match status" value="1"/>
</dbReference>
<feature type="domain" description="Retroviral polymerase SH3-like" evidence="1">
    <location>
        <begin position="5"/>
        <end position="56"/>
    </location>
</feature>